<organism evidence="9 10">
    <name type="scientific">Euplotes crassus</name>
    <dbReference type="NCBI Taxonomy" id="5936"/>
    <lineage>
        <taxon>Eukaryota</taxon>
        <taxon>Sar</taxon>
        <taxon>Alveolata</taxon>
        <taxon>Ciliophora</taxon>
        <taxon>Intramacronucleata</taxon>
        <taxon>Spirotrichea</taxon>
        <taxon>Hypotrichia</taxon>
        <taxon>Euplotida</taxon>
        <taxon>Euplotidae</taxon>
        <taxon>Moneuplotes</taxon>
    </lineage>
</organism>
<dbReference type="GO" id="GO:0009408">
    <property type="term" value="P:response to heat"/>
    <property type="evidence" value="ECO:0007669"/>
    <property type="project" value="InterPro"/>
</dbReference>
<dbReference type="Gene3D" id="1.10.287.110">
    <property type="entry name" value="DnaJ domain"/>
    <property type="match status" value="1"/>
</dbReference>
<name>A0AAD1UEY5_EUPCR</name>
<dbReference type="GO" id="GO:0005524">
    <property type="term" value="F:ATP binding"/>
    <property type="evidence" value="ECO:0007669"/>
    <property type="project" value="InterPro"/>
</dbReference>
<dbReference type="SUPFAM" id="SSF57938">
    <property type="entry name" value="DnaJ/Hsp40 cysteine-rich domain"/>
    <property type="match status" value="1"/>
</dbReference>
<evidence type="ECO:0000313" key="10">
    <source>
        <dbReference type="Proteomes" id="UP001295684"/>
    </source>
</evidence>
<protein>
    <recommendedName>
        <fullName evidence="11">Chaperone protein DnaJ</fullName>
    </recommendedName>
</protein>
<dbReference type="GO" id="GO:0051082">
    <property type="term" value="F:unfolded protein binding"/>
    <property type="evidence" value="ECO:0007669"/>
    <property type="project" value="InterPro"/>
</dbReference>
<sequence>MVKERLNYVPIGPPVALLLLKLLILGYRSQQICLYSPEDTSNQQIFVQHKILGVQKGADKEEIKSAYFKLAKKYHPDISSETEAKKKFAQIKEAYECLNDDSQRGSYDFNKQSQEFRQSYSQKKSQDDFYKNFNFKEWRAKHGSNYKPKDNFSEFYEDFDDFINFRKSKASEQNNRSQSQNRVIKGKNVVMHISLSFLEAINGAKKEVTYHKDTICTPCNGSGKEKVKNYCYNCGGQGYVRVRRNNGRFGQVPCPKCSHYNKNASRCSHCRGKGTQYVKVTDLIRIPKGVNTGVNLKLTKRGNVSKNGPAGDLILKIDVDDHDYFNRKGFNIHTKQKVTVAEALLGASFEIETIRGPLKITMSPGIQSGEVKKIVQYGINKLPPLQKQRGHHFVKFELEVPKQLTEEQRDLFMEFSKVEKKINQVY</sequence>
<feature type="domain" description="J" evidence="7">
    <location>
        <begin position="47"/>
        <end position="111"/>
    </location>
</feature>
<keyword evidence="1 6" id="KW-0479">Metal-binding</keyword>
<reference evidence="9" key="1">
    <citation type="submission" date="2023-07" db="EMBL/GenBank/DDBJ databases">
        <authorList>
            <consortium name="AG Swart"/>
            <person name="Singh M."/>
            <person name="Singh A."/>
            <person name="Seah K."/>
            <person name="Emmerich C."/>
        </authorList>
    </citation>
    <scope>NUCLEOTIDE SEQUENCE</scope>
    <source>
        <strain evidence="9">DP1</strain>
    </source>
</reference>
<dbReference type="InterPro" id="IPR012724">
    <property type="entry name" value="DnaJ"/>
</dbReference>
<dbReference type="Pfam" id="PF01556">
    <property type="entry name" value="DnaJ_C"/>
    <property type="match status" value="1"/>
</dbReference>
<dbReference type="InterPro" id="IPR036410">
    <property type="entry name" value="HSP_DnaJ_Cys-rich_dom_sf"/>
</dbReference>
<evidence type="ECO:0000256" key="4">
    <source>
        <dbReference type="ARBA" id="ARBA00022833"/>
    </source>
</evidence>
<dbReference type="Pfam" id="PF00226">
    <property type="entry name" value="DnaJ"/>
    <property type="match status" value="1"/>
</dbReference>
<proteinExistence type="inferred from homology"/>
<keyword evidence="4 6" id="KW-0862">Zinc</keyword>
<dbReference type="SUPFAM" id="SSF49493">
    <property type="entry name" value="HSP40/DnaJ peptide-binding domain"/>
    <property type="match status" value="2"/>
</dbReference>
<evidence type="ECO:0000313" key="9">
    <source>
        <dbReference type="EMBL" id="CAI2368048.1"/>
    </source>
</evidence>
<dbReference type="GO" id="GO:0008270">
    <property type="term" value="F:zinc ion binding"/>
    <property type="evidence" value="ECO:0007669"/>
    <property type="project" value="UniProtKB-KW"/>
</dbReference>
<keyword evidence="2" id="KW-0677">Repeat</keyword>
<accession>A0AAD1UEY5</accession>
<evidence type="ECO:0000256" key="1">
    <source>
        <dbReference type="ARBA" id="ARBA00022723"/>
    </source>
</evidence>
<dbReference type="InterPro" id="IPR001623">
    <property type="entry name" value="DnaJ_domain"/>
</dbReference>
<evidence type="ECO:0000259" key="8">
    <source>
        <dbReference type="PROSITE" id="PS51188"/>
    </source>
</evidence>
<dbReference type="PROSITE" id="PS00636">
    <property type="entry name" value="DNAJ_1"/>
    <property type="match status" value="1"/>
</dbReference>
<dbReference type="GO" id="GO:0005737">
    <property type="term" value="C:cytoplasm"/>
    <property type="evidence" value="ECO:0007669"/>
    <property type="project" value="TreeGrafter"/>
</dbReference>
<gene>
    <name evidence="9" type="ORF">ECRASSUSDP1_LOCUS9337</name>
</gene>
<dbReference type="HAMAP" id="MF_01152">
    <property type="entry name" value="DnaJ"/>
    <property type="match status" value="1"/>
</dbReference>
<dbReference type="Proteomes" id="UP001295684">
    <property type="component" value="Unassembled WGS sequence"/>
</dbReference>
<comment type="caution">
    <text evidence="9">The sequence shown here is derived from an EMBL/GenBank/DDBJ whole genome shotgun (WGS) entry which is preliminary data.</text>
</comment>
<dbReference type="PROSITE" id="PS50076">
    <property type="entry name" value="DNAJ_2"/>
    <property type="match status" value="1"/>
</dbReference>
<evidence type="ECO:0000256" key="3">
    <source>
        <dbReference type="ARBA" id="ARBA00022771"/>
    </source>
</evidence>
<dbReference type="Gene3D" id="2.60.260.20">
    <property type="entry name" value="Urease metallochaperone UreE, N-terminal domain"/>
    <property type="match status" value="2"/>
</dbReference>
<dbReference type="SUPFAM" id="SSF46565">
    <property type="entry name" value="Chaperone J-domain"/>
    <property type="match status" value="1"/>
</dbReference>
<dbReference type="EMBL" id="CAMPGE010009175">
    <property type="protein sequence ID" value="CAI2368048.1"/>
    <property type="molecule type" value="Genomic_DNA"/>
</dbReference>
<dbReference type="AlphaFoldDB" id="A0AAD1UEY5"/>
<dbReference type="CDD" id="cd06257">
    <property type="entry name" value="DnaJ"/>
    <property type="match status" value="1"/>
</dbReference>
<keyword evidence="5" id="KW-0143">Chaperone</keyword>
<feature type="domain" description="CR-type" evidence="8">
    <location>
        <begin position="203"/>
        <end position="279"/>
    </location>
</feature>
<dbReference type="InterPro" id="IPR008971">
    <property type="entry name" value="HSP40/DnaJ_pept-bd"/>
</dbReference>
<dbReference type="CDD" id="cd10747">
    <property type="entry name" value="DnaJ_C"/>
    <property type="match status" value="1"/>
</dbReference>
<dbReference type="PROSITE" id="PS51188">
    <property type="entry name" value="ZF_CR"/>
    <property type="match status" value="1"/>
</dbReference>
<evidence type="ECO:0000259" key="7">
    <source>
        <dbReference type="PROSITE" id="PS50076"/>
    </source>
</evidence>
<dbReference type="GO" id="GO:0031072">
    <property type="term" value="F:heat shock protein binding"/>
    <property type="evidence" value="ECO:0007669"/>
    <property type="project" value="InterPro"/>
</dbReference>
<dbReference type="InterPro" id="IPR018253">
    <property type="entry name" value="DnaJ_domain_CS"/>
</dbReference>
<dbReference type="SMART" id="SM00271">
    <property type="entry name" value="DnaJ"/>
    <property type="match status" value="1"/>
</dbReference>
<dbReference type="GO" id="GO:0042026">
    <property type="term" value="P:protein refolding"/>
    <property type="evidence" value="ECO:0007669"/>
    <property type="project" value="TreeGrafter"/>
</dbReference>
<keyword evidence="3 6" id="KW-0863">Zinc-finger</keyword>
<dbReference type="Gene3D" id="2.10.230.10">
    <property type="entry name" value="Heat shock protein DnaJ, cysteine-rich domain"/>
    <property type="match status" value="1"/>
</dbReference>
<dbReference type="InterPro" id="IPR036869">
    <property type="entry name" value="J_dom_sf"/>
</dbReference>
<evidence type="ECO:0000256" key="2">
    <source>
        <dbReference type="ARBA" id="ARBA00022737"/>
    </source>
</evidence>
<dbReference type="PANTHER" id="PTHR43096:SF52">
    <property type="entry name" value="DNAJ HOMOLOG 1, MITOCHONDRIAL-RELATED"/>
    <property type="match status" value="1"/>
</dbReference>
<dbReference type="PANTHER" id="PTHR43096">
    <property type="entry name" value="DNAJ HOMOLOG 1, MITOCHONDRIAL-RELATED"/>
    <property type="match status" value="1"/>
</dbReference>
<dbReference type="PRINTS" id="PR00625">
    <property type="entry name" value="JDOMAIN"/>
</dbReference>
<evidence type="ECO:0008006" key="11">
    <source>
        <dbReference type="Google" id="ProtNLM"/>
    </source>
</evidence>
<keyword evidence="10" id="KW-1185">Reference proteome</keyword>
<dbReference type="InterPro" id="IPR002939">
    <property type="entry name" value="DnaJ_C"/>
</dbReference>
<evidence type="ECO:0000256" key="6">
    <source>
        <dbReference type="PROSITE-ProRule" id="PRU00546"/>
    </source>
</evidence>
<evidence type="ECO:0000256" key="5">
    <source>
        <dbReference type="ARBA" id="ARBA00023186"/>
    </source>
</evidence>
<feature type="zinc finger region" description="CR-type" evidence="6">
    <location>
        <begin position="203"/>
        <end position="279"/>
    </location>
</feature>
<dbReference type="InterPro" id="IPR001305">
    <property type="entry name" value="HSP_DnaJ_Cys-rich_dom"/>
</dbReference>